<proteinExistence type="predicted"/>
<name>A0A1F6F094_9BACT</name>
<evidence type="ECO:0000313" key="2">
    <source>
        <dbReference type="Proteomes" id="UP000177372"/>
    </source>
</evidence>
<dbReference type="InterPro" id="IPR058630">
    <property type="entry name" value="T4_Y16D"/>
</dbReference>
<dbReference type="AlphaFoldDB" id="A0A1F6F094"/>
<sequence>MTGPEDIRKSIEKESDEQGRELIKSPAIRYRGKVFLGPDHFAAREALERAFPELNLEKKILEKGFVTTKGRFVDRGKALEIALRENQVRDPTRLRGRYPFVLGSKDLIYSEDTEK</sequence>
<comment type="caution">
    <text evidence="1">The sequence shown here is derived from an EMBL/GenBank/DDBJ whole genome shotgun (WGS) entry which is preliminary data.</text>
</comment>
<accession>A0A1F6F094</accession>
<protein>
    <submittedName>
        <fullName evidence="1">Uncharacterized protein</fullName>
    </submittedName>
</protein>
<reference evidence="1 2" key="1">
    <citation type="journal article" date="2016" name="Nat. Commun.">
        <title>Thousands of microbial genomes shed light on interconnected biogeochemical processes in an aquifer system.</title>
        <authorList>
            <person name="Anantharaman K."/>
            <person name="Brown C.T."/>
            <person name="Hug L.A."/>
            <person name="Sharon I."/>
            <person name="Castelle C.J."/>
            <person name="Probst A.J."/>
            <person name="Thomas B.C."/>
            <person name="Singh A."/>
            <person name="Wilkins M.J."/>
            <person name="Karaoz U."/>
            <person name="Brodie E.L."/>
            <person name="Williams K.H."/>
            <person name="Hubbard S.S."/>
            <person name="Banfield J.F."/>
        </authorList>
    </citation>
    <scope>NUCLEOTIDE SEQUENCE [LARGE SCALE GENOMIC DNA]</scope>
</reference>
<gene>
    <name evidence="1" type="ORF">A3A39_00375</name>
</gene>
<dbReference type="Proteomes" id="UP000177372">
    <property type="component" value="Unassembled WGS sequence"/>
</dbReference>
<evidence type="ECO:0000313" key="1">
    <source>
        <dbReference type="EMBL" id="OGG79281.1"/>
    </source>
</evidence>
<organism evidence="1 2">
    <name type="scientific">Candidatus Kaiserbacteria bacterium RIFCSPLOWO2_01_FULL_54_13</name>
    <dbReference type="NCBI Taxonomy" id="1798512"/>
    <lineage>
        <taxon>Bacteria</taxon>
        <taxon>Candidatus Kaiseribacteriota</taxon>
    </lineage>
</organism>
<dbReference type="Pfam" id="PF26092">
    <property type="entry name" value="T4_Y16D"/>
    <property type="match status" value="1"/>
</dbReference>
<dbReference type="EMBL" id="MFLZ01000033">
    <property type="protein sequence ID" value="OGG79281.1"/>
    <property type="molecule type" value="Genomic_DNA"/>
</dbReference>